<sequence length="77" mass="8268">MSEKEGLLMWNGPAFTGSKIALIVGGGLITYKRDQKPDIPFPGMWDLPGGGREGDESPAECAIRRSARNSESPLLPP</sequence>
<organism evidence="3">
    <name type="scientific">Rhizobium meliloti</name>
    <name type="common">Ensifer meliloti</name>
    <name type="synonym">Sinorhizobium meliloti</name>
    <dbReference type="NCBI Taxonomy" id="382"/>
    <lineage>
        <taxon>Bacteria</taxon>
        <taxon>Pseudomonadati</taxon>
        <taxon>Pseudomonadota</taxon>
        <taxon>Alphaproteobacteria</taxon>
        <taxon>Hyphomicrobiales</taxon>
        <taxon>Rhizobiaceae</taxon>
        <taxon>Sinorhizobium/Ensifer group</taxon>
        <taxon>Sinorhizobium</taxon>
    </lineage>
</organism>
<feature type="domain" description="Nudix hydrolase" evidence="2">
    <location>
        <begin position="34"/>
        <end position="65"/>
    </location>
</feature>
<evidence type="ECO:0000313" key="3">
    <source>
        <dbReference type="EMBL" id="MQW04806.1"/>
    </source>
</evidence>
<evidence type="ECO:0000256" key="1">
    <source>
        <dbReference type="SAM" id="Phobius"/>
    </source>
</evidence>
<keyword evidence="1" id="KW-0812">Transmembrane</keyword>
<evidence type="ECO:0000259" key="2">
    <source>
        <dbReference type="Pfam" id="PF00293"/>
    </source>
</evidence>
<name>A0A6A7ZPJ2_RHIML</name>
<proteinExistence type="predicted"/>
<accession>A0A6A7ZPJ2</accession>
<dbReference type="Gene3D" id="3.90.79.10">
    <property type="entry name" value="Nucleoside Triphosphate Pyrophosphohydrolase"/>
    <property type="match status" value="1"/>
</dbReference>
<dbReference type="InterPro" id="IPR015797">
    <property type="entry name" value="NUDIX_hydrolase-like_dom_sf"/>
</dbReference>
<gene>
    <name evidence="3" type="ORF">GHK45_13745</name>
</gene>
<dbReference type="Pfam" id="PF00293">
    <property type="entry name" value="NUDIX"/>
    <property type="match status" value="1"/>
</dbReference>
<reference evidence="3" key="1">
    <citation type="journal article" date="2013" name="Genome Biol.">
        <title>Comparative genomics of the core and accessory genomes of 48 Sinorhizobium strains comprising five genospecies.</title>
        <authorList>
            <person name="Sugawara M."/>
            <person name="Epstein B."/>
            <person name="Badgley B.D."/>
            <person name="Unno T."/>
            <person name="Xu L."/>
            <person name="Reese J."/>
            <person name="Gyaneshwar P."/>
            <person name="Denny R."/>
            <person name="Mudge J."/>
            <person name="Bharti A.K."/>
            <person name="Farmer A.D."/>
            <person name="May G.D."/>
            <person name="Woodward J.E."/>
            <person name="Medigue C."/>
            <person name="Vallenet D."/>
            <person name="Lajus A."/>
            <person name="Rouy Z."/>
            <person name="Martinez-Vaz B."/>
            <person name="Tiffin P."/>
            <person name="Young N.D."/>
            <person name="Sadowsky M.J."/>
        </authorList>
    </citation>
    <scope>NUCLEOTIDE SEQUENCE</scope>
    <source>
        <strain evidence="3">M30</strain>
    </source>
</reference>
<keyword evidence="1" id="KW-0472">Membrane</keyword>
<dbReference type="AlphaFoldDB" id="A0A6A7ZPJ2"/>
<dbReference type="EMBL" id="WISP01000103">
    <property type="protein sequence ID" value="MQW04806.1"/>
    <property type="molecule type" value="Genomic_DNA"/>
</dbReference>
<comment type="caution">
    <text evidence="3">The sequence shown here is derived from an EMBL/GenBank/DDBJ whole genome shotgun (WGS) entry which is preliminary data.</text>
</comment>
<dbReference type="SUPFAM" id="SSF55811">
    <property type="entry name" value="Nudix"/>
    <property type="match status" value="1"/>
</dbReference>
<protein>
    <recommendedName>
        <fullName evidence="2">Nudix hydrolase domain-containing protein</fullName>
    </recommendedName>
</protein>
<dbReference type="InterPro" id="IPR000086">
    <property type="entry name" value="NUDIX_hydrolase_dom"/>
</dbReference>
<feature type="transmembrane region" description="Helical" evidence="1">
    <location>
        <begin position="12"/>
        <end position="31"/>
    </location>
</feature>
<dbReference type="GO" id="GO:0003824">
    <property type="term" value="F:catalytic activity"/>
    <property type="evidence" value="ECO:0007669"/>
    <property type="project" value="UniProtKB-ARBA"/>
</dbReference>
<dbReference type="RefSeq" id="WP_153318276.1">
    <property type="nucleotide sequence ID" value="NZ_WISP01000103.1"/>
</dbReference>
<keyword evidence="1" id="KW-1133">Transmembrane helix</keyword>